<dbReference type="Pfam" id="PF00106">
    <property type="entry name" value="adh_short"/>
    <property type="match status" value="1"/>
</dbReference>
<dbReference type="PANTHER" id="PTHR43313">
    <property type="entry name" value="SHORT-CHAIN DEHYDROGENASE/REDUCTASE FAMILY 9C"/>
    <property type="match status" value="1"/>
</dbReference>
<feature type="chain" id="PRO_5042861249" evidence="2">
    <location>
        <begin position="19"/>
        <end position="326"/>
    </location>
</feature>
<dbReference type="Proteomes" id="UP001374579">
    <property type="component" value="Unassembled WGS sequence"/>
</dbReference>
<organism evidence="3 4">
    <name type="scientific">Littorina saxatilis</name>
    <dbReference type="NCBI Taxonomy" id="31220"/>
    <lineage>
        <taxon>Eukaryota</taxon>
        <taxon>Metazoa</taxon>
        <taxon>Spiralia</taxon>
        <taxon>Lophotrochozoa</taxon>
        <taxon>Mollusca</taxon>
        <taxon>Gastropoda</taxon>
        <taxon>Caenogastropoda</taxon>
        <taxon>Littorinimorpha</taxon>
        <taxon>Littorinoidea</taxon>
        <taxon>Littorinidae</taxon>
        <taxon>Littorina</taxon>
    </lineage>
</organism>
<dbReference type="Gene3D" id="3.40.50.720">
    <property type="entry name" value="NAD(P)-binding Rossmann-like Domain"/>
    <property type="match status" value="1"/>
</dbReference>
<keyword evidence="4" id="KW-1185">Reference proteome</keyword>
<feature type="signal peptide" evidence="2">
    <location>
        <begin position="1"/>
        <end position="18"/>
    </location>
</feature>
<name>A0AAN9GJA6_9CAEN</name>
<reference evidence="3 4" key="1">
    <citation type="submission" date="2024-02" db="EMBL/GenBank/DDBJ databases">
        <title>Chromosome-scale genome assembly of the rough periwinkle Littorina saxatilis.</title>
        <authorList>
            <person name="De Jode A."/>
            <person name="Faria R."/>
            <person name="Formenti G."/>
            <person name="Sims Y."/>
            <person name="Smith T.P."/>
            <person name="Tracey A."/>
            <person name="Wood J.M.D."/>
            <person name="Zagrodzka Z.B."/>
            <person name="Johannesson K."/>
            <person name="Butlin R.K."/>
            <person name="Leder E.H."/>
        </authorList>
    </citation>
    <scope>NUCLEOTIDE SEQUENCE [LARGE SCALE GENOMIC DNA]</scope>
    <source>
        <strain evidence="3">Snail1</strain>
        <tissue evidence="3">Muscle</tissue>
    </source>
</reference>
<comment type="caution">
    <text evidence="3">The sequence shown here is derived from an EMBL/GenBank/DDBJ whole genome shotgun (WGS) entry which is preliminary data.</text>
</comment>
<dbReference type="PANTHER" id="PTHR43313:SF1">
    <property type="entry name" value="3BETA-HYDROXYSTEROID DEHYDROGENASE DHS-16"/>
    <property type="match status" value="1"/>
</dbReference>
<dbReference type="InterPro" id="IPR036291">
    <property type="entry name" value="NAD(P)-bd_dom_sf"/>
</dbReference>
<dbReference type="SUPFAM" id="SSF51735">
    <property type="entry name" value="NAD(P)-binding Rossmann-fold domains"/>
    <property type="match status" value="1"/>
</dbReference>
<dbReference type="GO" id="GO:0008202">
    <property type="term" value="P:steroid metabolic process"/>
    <property type="evidence" value="ECO:0007669"/>
    <property type="project" value="TreeGrafter"/>
</dbReference>
<dbReference type="PRINTS" id="PR00080">
    <property type="entry name" value="SDRFAMILY"/>
</dbReference>
<dbReference type="GO" id="GO:0016491">
    <property type="term" value="F:oxidoreductase activity"/>
    <property type="evidence" value="ECO:0007669"/>
    <property type="project" value="TreeGrafter"/>
</dbReference>
<gene>
    <name evidence="3" type="ORF">V1264_014722</name>
</gene>
<protein>
    <submittedName>
        <fullName evidence="3">Uncharacterized protein</fullName>
    </submittedName>
</protein>
<keyword evidence="2" id="KW-0732">Signal</keyword>
<dbReference type="InterPro" id="IPR002347">
    <property type="entry name" value="SDR_fam"/>
</dbReference>
<evidence type="ECO:0000256" key="1">
    <source>
        <dbReference type="RuleBase" id="RU000363"/>
    </source>
</evidence>
<evidence type="ECO:0000256" key="2">
    <source>
        <dbReference type="SAM" id="SignalP"/>
    </source>
</evidence>
<comment type="similarity">
    <text evidence="1">Belongs to the short-chain dehydrogenases/reductases (SDR) family.</text>
</comment>
<dbReference type="EMBL" id="JBAMIC010000003">
    <property type="protein sequence ID" value="KAK7110928.1"/>
    <property type="molecule type" value="Genomic_DNA"/>
</dbReference>
<evidence type="ECO:0000313" key="4">
    <source>
        <dbReference type="Proteomes" id="UP001374579"/>
    </source>
</evidence>
<sequence length="326" mass="36427">MWTLLLIGAILLVVAVKAFHWLQARATIPSLHTRYVLITGCDSGFGRRLAQRLDNMGCHVFAACLTSSSVTELSGESSERLKALQMDVTKDEDIERALREVEAALPENKGLWAIVNNAGIFGASGVAEMMTRKDFLAPLEVNLLGMTQVTRMFLPLVRRERGRVVNTTSVVGRFALSPAPYVASKFAAAGYTDMLRRELLRHPISVHSIQPGAFAATNLFDTENIRKSVTRVFQATPPHVQQVYGHDFVEKSMEAMDMTCRYLMDANPEEVVDAYVHALTSKRPSTTYTVGKNGNFFFRPMWMMPEWLADWIISFMVTPPANEFSS</sequence>
<proteinExistence type="inferred from homology"/>
<accession>A0AAN9GJA6</accession>
<dbReference type="PRINTS" id="PR00081">
    <property type="entry name" value="GDHRDH"/>
</dbReference>
<evidence type="ECO:0000313" key="3">
    <source>
        <dbReference type="EMBL" id="KAK7110928.1"/>
    </source>
</evidence>
<dbReference type="AlphaFoldDB" id="A0AAN9GJA6"/>